<dbReference type="PANTHER" id="PTHR19303">
    <property type="entry name" value="TRANSPOSON"/>
    <property type="match status" value="1"/>
</dbReference>
<dbReference type="GO" id="GO:0005634">
    <property type="term" value="C:nucleus"/>
    <property type="evidence" value="ECO:0007669"/>
    <property type="project" value="UniProtKB-SubCell"/>
</dbReference>
<evidence type="ECO:0008006" key="6">
    <source>
        <dbReference type="Google" id="ProtNLM"/>
    </source>
</evidence>
<proteinExistence type="predicted"/>
<dbReference type="InterPro" id="IPR036397">
    <property type="entry name" value="RNaseH_sf"/>
</dbReference>
<dbReference type="Gene3D" id="3.30.420.10">
    <property type="entry name" value="Ribonuclease H-like superfamily/Ribonuclease H"/>
    <property type="match status" value="1"/>
</dbReference>
<feature type="domain" description="DDE-1" evidence="2">
    <location>
        <begin position="213"/>
        <end position="334"/>
    </location>
</feature>
<dbReference type="Pfam" id="PF03184">
    <property type="entry name" value="DDE_1"/>
    <property type="match status" value="1"/>
</dbReference>
<dbReference type="Pfam" id="PF05225">
    <property type="entry name" value="HTH_psq"/>
    <property type="match status" value="1"/>
</dbReference>
<organism evidence="4 5">
    <name type="scientific">Zophobas morio</name>
    <dbReference type="NCBI Taxonomy" id="2755281"/>
    <lineage>
        <taxon>Eukaryota</taxon>
        <taxon>Metazoa</taxon>
        <taxon>Ecdysozoa</taxon>
        <taxon>Arthropoda</taxon>
        <taxon>Hexapoda</taxon>
        <taxon>Insecta</taxon>
        <taxon>Pterygota</taxon>
        <taxon>Neoptera</taxon>
        <taxon>Endopterygota</taxon>
        <taxon>Coleoptera</taxon>
        <taxon>Polyphaga</taxon>
        <taxon>Cucujiformia</taxon>
        <taxon>Tenebrionidae</taxon>
        <taxon>Zophobas</taxon>
    </lineage>
</organism>
<dbReference type="AlphaFoldDB" id="A0AA38IT24"/>
<evidence type="ECO:0000313" key="4">
    <source>
        <dbReference type="EMBL" id="KAJ3661675.1"/>
    </source>
</evidence>
<dbReference type="Gene3D" id="1.10.10.60">
    <property type="entry name" value="Homeodomain-like"/>
    <property type="match status" value="1"/>
</dbReference>
<dbReference type="GO" id="GO:0003677">
    <property type="term" value="F:DNA binding"/>
    <property type="evidence" value="ECO:0007669"/>
    <property type="project" value="InterPro"/>
</dbReference>
<gene>
    <name evidence="4" type="ORF">Zmor_006062</name>
</gene>
<dbReference type="Proteomes" id="UP001168821">
    <property type="component" value="Unassembled WGS sequence"/>
</dbReference>
<protein>
    <recommendedName>
        <fullName evidence="6">HTH CENPB-type domain-containing protein</fullName>
    </recommendedName>
</protein>
<dbReference type="InterPro" id="IPR009057">
    <property type="entry name" value="Homeodomain-like_sf"/>
</dbReference>
<evidence type="ECO:0000313" key="5">
    <source>
        <dbReference type="Proteomes" id="UP001168821"/>
    </source>
</evidence>
<reference evidence="4" key="1">
    <citation type="journal article" date="2023" name="G3 (Bethesda)">
        <title>Whole genome assemblies of Zophobas morio and Tenebrio molitor.</title>
        <authorList>
            <person name="Kaur S."/>
            <person name="Stinson S.A."/>
            <person name="diCenzo G.C."/>
        </authorList>
    </citation>
    <scope>NUCLEOTIDE SEQUENCE</scope>
    <source>
        <strain evidence="4">QUZm001</strain>
    </source>
</reference>
<evidence type="ECO:0000256" key="1">
    <source>
        <dbReference type="ARBA" id="ARBA00004123"/>
    </source>
</evidence>
<feature type="domain" description="HTH psq-type" evidence="3">
    <location>
        <begin position="17"/>
        <end position="54"/>
    </location>
</feature>
<comment type="subcellular location">
    <subcellularLocation>
        <location evidence="1">Nucleus</location>
    </subcellularLocation>
</comment>
<keyword evidence="5" id="KW-1185">Reference proteome</keyword>
<name>A0AA38IT24_9CUCU</name>
<evidence type="ECO:0000259" key="2">
    <source>
        <dbReference type="Pfam" id="PF03184"/>
    </source>
</evidence>
<dbReference type="InterPro" id="IPR004875">
    <property type="entry name" value="DDE_SF_endonuclease_dom"/>
</dbReference>
<sequence>MPRTYKRKTNKASWTADGLQMAINSVTQAGVKIRQSAKMYNIPFSTLQIRLKKQQFASGPKLGRNSVFSEEEEQSIANHVKMMGKLFYGLTPKQLHRVAYDYAETNNIPNTFNKTKRLAGKDWLYNFLKRNPTVSKRKPENTSINCITSFNREEVRLFFDNLENVMNKYKFKGSGIYNVDETGINTVGEPEIILAEKGQKRTGTVATDERGKTVTVICAMSASDNFIPPMFFIFPRKRLSLLLTKDGPIDAIYHVSNNGWINEELIIVWLAHSKKIIKPSPEDPVLLILDNNTSHITYESYSFCKDNGIVMVSIPPHTSHRLQPLDVTFFGPLKLL</sequence>
<dbReference type="InterPro" id="IPR007889">
    <property type="entry name" value="HTH_Psq"/>
</dbReference>
<accession>A0AA38IT24</accession>
<comment type="caution">
    <text evidence="4">The sequence shown here is derived from an EMBL/GenBank/DDBJ whole genome shotgun (WGS) entry which is preliminary data.</text>
</comment>
<dbReference type="EMBL" id="JALNTZ010000002">
    <property type="protein sequence ID" value="KAJ3661675.1"/>
    <property type="molecule type" value="Genomic_DNA"/>
</dbReference>
<evidence type="ECO:0000259" key="3">
    <source>
        <dbReference type="Pfam" id="PF05225"/>
    </source>
</evidence>
<dbReference type="PANTHER" id="PTHR19303:SF71">
    <property type="entry name" value="ZINC FINGER PHD-TYPE DOMAIN-CONTAINING PROTEIN"/>
    <property type="match status" value="1"/>
</dbReference>
<dbReference type="SUPFAM" id="SSF46689">
    <property type="entry name" value="Homeodomain-like"/>
    <property type="match status" value="1"/>
</dbReference>
<dbReference type="InterPro" id="IPR050863">
    <property type="entry name" value="CenT-Element_Derived"/>
</dbReference>